<organism evidence="3 4">
    <name type="scientific">Oikeobacillus pervagus</name>
    <dbReference type="NCBI Taxonomy" id="1325931"/>
    <lineage>
        <taxon>Bacteria</taxon>
        <taxon>Bacillati</taxon>
        <taxon>Bacillota</taxon>
        <taxon>Bacilli</taxon>
        <taxon>Bacillales</taxon>
        <taxon>Bacillaceae</taxon>
        <taxon>Oikeobacillus</taxon>
    </lineage>
</organism>
<name>A0AAJ1SY71_9BACI</name>
<dbReference type="Pfam" id="PF00156">
    <property type="entry name" value="Pribosyltran"/>
    <property type="match status" value="1"/>
</dbReference>
<dbReference type="PANTHER" id="PTHR47505:SF1">
    <property type="entry name" value="DNA UTILIZATION PROTEIN YHGH"/>
    <property type="match status" value="1"/>
</dbReference>
<comment type="similarity">
    <text evidence="1">Belongs to the ComF/GntX family.</text>
</comment>
<dbReference type="PANTHER" id="PTHR47505">
    <property type="entry name" value="DNA UTILIZATION PROTEIN YHGH"/>
    <property type="match status" value="1"/>
</dbReference>
<dbReference type="InterPro" id="IPR029057">
    <property type="entry name" value="PRTase-like"/>
</dbReference>
<protein>
    <submittedName>
        <fullName evidence="3">Competence protein ComFC</fullName>
    </submittedName>
</protein>
<gene>
    <name evidence="3" type="ORF">J2S13_001359</name>
</gene>
<dbReference type="Proteomes" id="UP001237207">
    <property type="component" value="Unassembled WGS sequence"/>
</dbReference>
<dbReference type="SUPFAM" id="SSF53271">
    <property type="entry name" value="PRTase-like"/>
    <property type="match status" value="1"/>
</dbReference>
<reference evidence="3" key="1">
    <citation type="submission" date="2023-07" db="EMBL/GenBank/DDBJ databases">
        <title>Genomic Encyclopedia of Type Strains, Phase IV (KMG-IV): sequencing the most valuable type-strain genomes for metagenomic binning, comparative biology and taxonomic classification.</title>
        <authorList>
            <person name="Goeker M."/>
        </authorList>
    </citation>
    <scope>NUCLEOTIDE SEQUENCE</scope>
    <source>
        <strain evidence="3">DSM 23947</strain>
    </source>
</reference>
<dbReference type="AlphaFoldDB" id="A0AAJ1SY71"/>
<dbReference type="InterPro" id="IPR000836">
    <property type="entry name" value="PRTase_dom"/>
</dbReference>
<keyword evidence="4" id="KW-1185">Reference proteome</keyword>
<dbReference type="RefSeq" id="WP_307256954.1">
    <property type="nucleotide sequence ID" value="NZ_JAUSUC010000012.1"/>
</dbReference>
<dbReference type="CDD" id="cd06223">
    <property type="entry name" value="PRTases_typeI"/>
    <property type="match status" value="1"/>
</dbReference>
<dbReference type="EMBL" id="JAUSUC010000012">
    <property type="protein sequence ID" value="MDQ0214960.1"/>
    <property type="molecule type" value="Genomic_DNA"/>
</dbReference>
<evidence type="ECO:0000313" key="4">
    <source>
        <dbReference type="Proteomes" id="UP001237207"/>
    </source>
</evidence>
<evidence type="ECO:0000256" key="1">
    <source>
        <dbReference type="ARBA" id="ARBA00008007"/>
    </source>
</evidence>
<evidence type="ECO:0000313" key="3">
    <source>
        <dbReference type="EMBL" id="MDQ0214960.1"/>
    </source>
</evidence>
<accession>A0AAJ1SY71</accession>
<proteinExistence type="inferred from homology"/>
<dbReference type="InterPro" id="IPR051910">
    <property type="entry name" value="ComF/GntX_DNA_util-trans"/>
</dbReference>
<dbReference type="Gene3D" id="3.40.50.2020">
    <property type="match status" value="1"/>
</dbReference>
<evidence type="ECO:0000259" key="2">
    <source>
        <dbReference type="Pfam" id="PF00156"/>
    </source>
</evidence>
<sequence>MRCLLCNEPMNIDHDWHTFLFFKKEEPCCENCQNQLKRITGEQCKICSRPLANLDSTYMEGDLCLDCIRWEQDPEYKEVLHKNISLYEYNDFMKEVIARFKYRGDYVLARCFSEQIRKSLNSHTYDKIIPIPLSEKRLLERGFNQATALATEASLTITNALSRKHSEKQSKKSRTERIHLPQVFQLIPDQHVTNQTILLIDDIYTTGSTIRHAAKILKTAGASNIHSFTLARG</sequence>
<feature type="domain" description="Phosphoribosyltransferase" evidence="2">
    <location>
        <begin position="140"/>
        <end position="232"/>
    </location>
</feature>
<comment type="caution">
    <text evidence="3">The sequence shown here is derived from an EMBL/GenBank/DDBJ whole genome shotgun (WGS) entry which is preliminary data.</text>
</comment>